<dbReference type="EC" id="6.4.1.1" evidence="10"/>
<dbReference type="InterPro" id="IPR011761">
    <property type="entry name" value="ATP-grasp"/>
</dbReference>
<accession>A0A3G1A838</accession>
<dbReference type="GeneID" id="16572951"/>
<dbReference type="SUPFAM" id="SSF56059">
    <property type="entry name" value="Glutathione synthetase ATP-binding domain-like"/>
    <property type="match status" value="1"/>
</dbReference>
<name>A0A3G1A838_9CREN</name>
<feature type="domain" description="ATP-grasp" evidence="8">
    <location>
        <begin position="127"/>
        <end position="324"/>
    </location>
</feature>
<evidence type="ECO:0000256" key="7">
    <source>
        <dbReference type="SAM" id="MobiDB-lite"/>
    </source>
</evidence>
<evidence type="ECO:0000256" key="3">
    <source>
        <dbReference type="ARBA" id="ARBA00022741"/>
    </source>
</evidence>
<gene>
    <name evidence="10" type="ORF">TCARB_1387</name>
</gene>
<evidence type="ECO:0000256" key="5">
    <source>
        <dbReference type="ARBA" id="ARBA00023267"/>
    </source>
</evidence>
<keyword evidence="2 10" id="KW-0436">Ligase</keyword>
<dbReference type="InterPro" id="IPR005479">
    <property type="entry name" value="CPAse_ATP-bd"/>
</dbReference>
<comment type="cofactor">
    <cofactor evidence="1">
        <name>Co(2+)</name>
        <dbReference type="ChEBI" id="CHEBI:48828"/>
    </cofactor>
</comment>
<keyword evidence="10" id="KW-0670">Pyruvate</keyword>
<dbReference type="KEGG" id="tcb:TCARB_1387"/>
<keyword evidence="10" id="KW-0808">Transferase</keyword>
<proteinExistence type="predicted"/>
<evidence type="ECO:0000259" key="9">
    <source>
        <dbReference type="PROSITE" id="PS50979"/>
    </source>
</evidence>
<evidence type="ECO:0000313" key="11">
    <source>
        <dbReference type="Proteomes" id="UP000266720"/>
    </source>
</evidence>
<dbReference type="GO" id="GO:0005524">
    <property type="term" value="F:ATP binding"/>
    <property type="evidence" value="ECO:0007669"/>
    <property type="project" value="UniProtKB-UniRule"/>
</dbReference>
<dbReference type="SUPFAM" id="SSF51246">
    <property type="entry name" value="Rudiment single hybrid motif"/>
    <property type="match status" value="1"/>
</dbReference>
<dbReference type="PROSITE" id="PS50979">
    <property type="entry name" value="BC"/>
    <property type="match status" value="1"/>
</dbReference>
<keyword evidence="5" id="KW-0092">Biotin</keyword>
<feature type="region of interest" description="Disordered" evidence="7">
    <location>
        <begin position="458"/>
        <end position="486"/>
    </location>
</feature>
<evidence type="ECO:0000313" key="10">
    <source>
        <dbReference type="EMBL" id="AJB42433.1"/>
    </source>
</evidence>
<dbReference type="Pfam" id="PF02785">
    <property type="entry name" value="Biotin_carb_C"/>
    <property type="match status" value="1"/>
</dbReference>
<dbReference type="PANTHER" id="PTHR18866">
    <property type="entry name" value="CARBOXYLASE:PYRUVATE/ACETYL-COA/PROPIONYL-COA CARBOXYLASE"/>
    <property type="match status" value="1"/>
</dbReference>
<dbReference type="SMART" id="SM00878">
    <property type="entry name" value="Biotin_carb_C"/>
    <property type="match status" value="1"/>
</dbReference>
<dbReference type="GO" id="GO:0016740">
    <property type="term" value="F:transferase activity"/>
    <property type="evidence" value="ECO:0007669"/>
    <property type="project" value="UniProtKB-KW"/>
</dbReference>
<dbReference type="GO" id="GO:0046872">
    <property type="term" value="F:metal ion binding"/>
    <property type="evidence" value="ECO:0007669"/>
    <property type="project" value="InterPro"/>
</dbReference>
<dbReference type="FunFam" id="3.40.50.20:FF:000010">
    <property type="entry name" value="Propionyl-CoA carboxylase subunit alpha"/>
    <property type="match status" value="1"/>
</dbReference>
<sequence>MSLGEPLEIKKVLVANRGEIAVRVFRTCRDLGIKTVALYSDADRDALHVKLADESYYLGPPEPLKSYLDVEKIISVAKRARVDAIHPGYGFLSQNPVFAERIIEEGFVWIGPDPETMRLVGDKLGARRLFSGKGIPVVPGTLEPVNDRDAVSIAEEIGFPVIVKPAGGGGGIGMFVATSPEKLDEYLKRAVELAKSSFGKYEVYIEKYFPLSKHIEVQIIGDKNGHILHLHERECSVQRRYQKVIEEAPSPSLDPQEKEKILKTALEAAKVAKYTNAGTFEFLFDTQSRGFFLLEVNSRIQVEHPVTELITGLDIVELQLRVASGESLSLKQEEIVVRGHAIEARIYAEDPSAGFVPSPGKIEHLSLPSGPWIRVDNGIYEGYEVPPYYDPLLMKVVSFGLTRGQAIARLRRGLSELKISGIKHNKFLVLRVLEDQRFLDASYTTRLLEDQKFYENLQNEDPLPPIPGKSRTETVEERKEPKTKVEKEKVNLWRVASRVRYES</sequence>
<dbReference type="EMBL" id="CP007493">
    <property type="protein sequence ID" value="AJB42433.1"/>
    <property type="molecule type" value="Genomic_DNA"/>
</dbReference>
<dbReference type="GeneID" id="25406793"/>
<evidence type="ECO:0000259" key="8">
    <source>
        <dbReference type="PROSITE" id="PS50975"/>
    </source>
</evidence>
<dbReference type="GO" id="GO:0004736">
    <property type="term" value="F:pyruvate carboxylase activity"/>
    <property type="evidence" value="ECO:0007669"/>
    <property type="project" value="UniProtKB-EC"/>
</dbReference>
<dbReference type="InterPro" id="IPR005482">
    <property type="entry name" value="Biotin_COase_C"/>
</dbReference>
<dbReference type="Pfam" id="PF00289">
    <property type="entry name" value="Biotin_carb_N"/>
    <property type="match status" value="1"/>
</dbReference>
<feature type="domain" description="Biotin carboxylation" evidence="9">
    <location>
        <begin position="8"/>
        <end position="453"/>
    </location>
</feature>
<dbReference type="InterPro" id="IPR050856">
    <property type="entry name" value="Biotin_carboxylase_complex"/>
</dbReference>
<protein>
    <submittedName>
        <fullName evidence="10">Pyruvate carboxyl transferase subunit A</fullName>
        <ecNumber evidence="10">6.4.1.1</ecNumber>
    </submittedName>
</protein>
<evidence type="ECO:0000256" key="2">
    <source>
        <dbReference type="ARBA" id="ARBA00022598"/>
    </source>
</evidence>
<dbReference type="InterPro" id="IPR016185">
    <property type="entry name" value="PreATP-grasp_dom_sf"/>
</dbReference>
<dbReference type="Proteomes" id="UP000266720">
    <property type="component" value="Chromosome"/>
</dbReference>
<keyword evidence="4 6" id="KW-0067">ATP-binding</keyword>
<dbReference type="PANTHER" id="PTHR18866:SF33">
    <property type="entry name" value="METHYLCROTONOYL-COA CARBOXYLASE SUBUNIT ALPHA, MITOCHONDRIAL-RELATED"/>
    <property type="match status" value="1"/>
</dbReference>
<evidence type="ECO:0000256" key="4">
    <source>
        <dbReference type="ARBA" id="ARBA00022840"/>
    </source>
</evidence>
<dbReference type="SUPFAM" id="SSF52440">
    <property type="entry name" value="PreATP-grasp domain"/>
    <property type="match status" value="1"/>
</dbReference>
<dbReference type="InterPro" id="IPR011764">
    <property type="entry name" value="Biotin_carboxylation_dom"/>
</dbReference>
<dbReference type="AlphaFoldDB" id="A0A3G1A838"/>
<dbReference type="RefSeq" id="WP_020961998.1">
    <property type="nucleotide sequence ID" value="NZ_CP007493.1"/>
</dbReference>
<keyword evidence="3 6" id="KW-0547">Nucleotide-binding</keyword>
<dbReference type="InterPro" id="IPR011054">
    <property type="entry name" value="Rudment_hybrid_motif"/>
</dbReference>
<evidence type="ECO:0000256" key="1">
    <source>
        <dbReference type="ARBA" id="ARBA00001941"/>
    </source>
</evidence>
<evidence type="ECO:0000256" key="6">
    <source>
        <dbReference type="PROSITE-ProRule" id="PRU00409"/>
    </source>
</evidence>
<dbReference type="STRING" id="697581.TCARB_1387"/>
<organism evidence="10 11">
    <name type="scientific">Thermofilum adornatum 1505</name>
    <dbReference type="NCBI Taxonomy" id="697581"/>
    <lineage>
        <taxon>Archaea</taxon>
        <taxon>Thermoproteota</taxon>
        <taxon>Thermoprotei</taxon>
        <taxon>Thermofilales</taxon>
        <taxon>Thermofilaceae</taxon>
        <taxon>Thermofilum</taxon>
    </lineage>
</organism>
<dbReference type="PROSITE" id="PS50975">
    <property type="entry name" value="ATP_GRASP"/>
    <property type="match status" value="1"/>
</dbReference>
<reference evidence="11" key="1">
    <citation type="book" date="2010" name="EXTREMOPHILES" publisher="0:0-0">
        <title>Complete genome sequences of ten hyperthermophilic archaea reveal their metabolic capabilities and possible ecological roles.</title>
        <editorList>
            <person name="?"/>
        </editorList>
        <authorList>
            <person name="Ravin N.V."/>
            <person name="Mardanov A.V."/>
            <person name="Bonch-Osmolovskaya E.A."/>
            <person name="Skryabin K.G."/>
        </authorList>
    </citation>
    <scope>NUCLEOTIDE SEQUENCE [LARGE SCALE GENOMIC DNA]</scope>
    <source>
        <strain evidence="11">1505</strain>
    </source>
</reference>
<dbReference type="Gene3D" id="3.30.470.20">
    <property type="entry name" value="ATP-grasp fold, B domain"/>
    <property type="match status" value="1"/>
</dbReference>
<dbReference type="Pfam" id="PF02786">
    <property type="entry name" value="CPSase_L_D2"/>
    <property type="match status" value="1"/>
</dbReference>
<dbReference type="InterPro" id="IPR005481">
    <property type="entry name" value="BC-like_N"/>
</dbReference>
<feature type="compositionally biased region" description="Basic and acidic residues" evidence="7">
    <location>
        <begin position="470"/>
        <end position="486"/>
    </location>
</feature>
<dbReference type="PROSITE" id="PS00866">
    <property type="entry name" value="CPSASE_1"/>
    <property type="match status" value="1"/>
</dbReference>